<accession>A0A1E1X0T3</accession>
<keyword evidence="1" id="KW-0812">Transmembrane</keyword>
<feature type="transmembrane region" description="Helical" evidence="1">
    <location>
        <begin position="85"/>
        <end position="108"/>
    </location>
</feature>
<proteinExistence type="evidence at transcript level"/>
<protein>
    <recommendedName>
        <fullName evidence="4">Secreted protein</fullName>
    </recommendedName>
</protein>
<feature type="transmembrane region" description="Helical" evidence="1">
    <location>
        <begin position="58"/>
        <end position="78"/>
    </location>
</feature>
<dbReference type="EMBL" id="GFAC01006356">
    <property type="protein sequence ID" value="JAT92832.1"/>
    <property type="molecule type" value="mRNA"/>
</dbReference>
<evidence type="ECO:0000256" key="1">
    <source>
        <dbReference type="SAM" id="Phobius"/>
    </source>
</evidence>
<name>A0A1E1X0T3_9ACAR</name>
<feature type="chain" id="PRO_5012904511" description="Secreted protein" evidence="2">
    <location>
        <begin position="16"/>
        <end position="120"/>
    </location>
</feature>
<keyword evidence="1" id="KW-1133">Transmembrane helix</keyword>
<evidence type="ECO:0000313" key="3">
    <source>
        <dbReference type="EMBL" id="JAT92832.1"/>
    </source>
</evidence>
<evidence type="ECO:0000256" key="2">
    <source>
        <dbReference type="SAM" id="SignalP"/>
    </source>
</evidence>
<keyword evidence="2" id="KW-0732">Signal</keyword>
<evidence type="ECO:0008006" key="4">
    <source>
        <dbReference type="Google" id="ProtNLM"/>
    </source>
</evidence>
<sequence>MLCVCVTLVVNCAQCIVYIHVNLPKQRGVTVSFAGQCCCCCCFPMQISGDCSPPPPPSLYICFFLLHFFLRVCCRVVYVCRAFCLFSWFHPCCNSCAIICMLCFLASLSCVDNKQLRWLS</sequence>
<feature type="non-terminal residue" evidence="3">
    <location>
        <position position="120"/>
    </location>
</feature>
<feature type="signal peptide" evidence="2">
    <location>
        <begin position="1"/>
        <end position="15"/>
    </location>
</feature>
<organism evidence="3">
    <name type="scientific">Amblyomma aureolatum</name>
    <dbReference type="NCBI Taxonomy" id="187763"/>
    <lineage>
        <taxon>Eukaryota</taxon>
        <taxon>Metazoa</taxon>
        <taxon>Ecdysozoa</taxon>
        <taxon>Arthropoda</taxon>
        <taxon>Chelicerata</taxon>
        <taxon>Arachnida</taxon>
        <taxon>Acari</taxon>
        <taxon>Parasitiformes</taxon>
        <taxon>Ixodida</taxon>
        <taxon>Ixodoidea</taxon>
        <taxon>Ixodidae</taxon>
        <taxon>Amblyomminae</taxon>
        <taxon>Amblyomma</taxon>
    </lineage>
</organism>
<keyword evidence="1" id="KW-0472">Membrane</keyword>
<dbReference type="AlphaFoldDB" id="A0A1E1X0T3"/>
<reference evidence="3" key="1">
    <citation type="journal article" date="2017" name="Front. Cell. Infect. Microbiol.">
        <title>The Distinct Transcriptional Response of the Midgut of Amblyomma sculptum and Amblyomma aureolatum Ticks to Rickettsia rickettsii Correlates to Their Differences in Susceptibility to Infection.</title>
        <authorList>
            <person name="Martins L.A."/>
            <person name="Galletti M.F.B.M."/>
            <person name="Ribeiro J.M."/>
            <person name="Fujita A."/>
            <person name="Costa F.B."/>
            <person name="Labruna M.B."/>
            <person name="Daffre S."/>
            <person name="Fogaca A.C."/>
        </authorList>
    </citation>
    <scope>NUCLEOTIDE SEQUENCE</scope>
</reference>